<proteinExistence type="predicted"/>
<dbReference type="AlphaFoldDB" id="A0A090MTW3"/>
<dbReference type="RefSeq" id="XP_024501010.1">
    <property type="nucleotide sequence ID" value="XM_024646876.1"/>
</dbReference>
<protein>
    <submittedName>
        <fullName evidence="1 3">Uncharacterized protein</fullName>
    </submittedName>
</protein>
<name>A0A090MTW3_STRRB</name>
<dbReference type="Proteomes" id="UP000035682">
    <property type="component" value="Unplaced"/>
</dbReference>
<evidence type="ECO:0000313" key="3">
    <source>
        <dbReference type="WBParaSite" id="SRAE_1000008400.1"/>
    </source>
</evidence>
<evidence type="ECO:0000313" key="4">
    <source>
        <dbReference type="WormBase" id="SRAE_1000008400"/>
    </source>
</evidence>
<keyword evidence="2" id="KW-1185">Reference proteome</keyword>
<dbReference type="GeneID" id="36374173"/>
<dbReference type="WormBase" id="SRAE_1000008400">
    <property type="protein sequence ID" value="SRP07299"/>
    <property type="gene ID" value="WBGene00256678"/>
</dbReference>
<reference evidence="3" key="2">
    <citation type="submission" date="2020-12" db="UniProtKB">
        <authorList>
            <consortium name="WormBaseParasite"/>
        </authorList>
    </citation>
    <scope>IDENTIFICATION</scope>
</reference>
<organism evidence="1">
    <name type="scientific">Strongyloides ratti</name>
    <name type="common">Parasitic roundworm</name>
    <dbReference type="NCBI Taxonomy" id="34506"/>
    <lineage>
        <taxon>Eukaryota</taxon>
        <taxon>Metazoa</taxon>
        <taxon>Ecdysozoa</taxon>
        <taxon>Nematoda</taxon>
        <taxon>Chromadorea</taxon>
        <taxon>Rhabditida</taxon>
        <taxon>Tylenchina</taxon>
        <taxon>Panagrolaimomorpha</taxon>
        <taxon>Strongyloidoidea</taxon>
        <taxon>Strongyloididae</taxon>
        <taxon>Strongyloides</taxon>
    </lineage>
</organism>
<reference evidence="1 2" key="1">
    <citation type="submission" date="2014-09" db="EMBL/GenBank/DDBJ databases">
        <authorList>
            <person name="Martin A.A."/>
        </authorList>
    </citation>
    <scope>NUCLEOTIDE SEQUENCE</scope>
    <source>
        <strain evidence="2">ED321</strain>
        <strain evidence="1">ED321 Heterogonic</strain>
    </source>
</reference>
<dbReference type="WBParaSite" id="SRAE_1000008400.1">
    <property type="protein sequence ID" value="SRAE_1000008400.1"/>
    <property type="gene ID" value="WBGene00256678"/>
</dbReference>
<accession>A0A090MTW3</accession>
<evidence type="ECO:0000313" key="1">
    <source>
        <dbReference type="EMBL" id="CEF61808.1"/>
    </source>
</evidence>
<gene>
    <name evidence="1 3 4" type="ORF">SRAE_1000008400</name>
</gene>
<dbReference type="CTD" id="36374173"/>
<evidence type="ECO:0000313" key="2">
    <source>
        <dbReference type="Proteomes" id="UP000035682"/>
    </source>
</evidence>
<dbReference type="EMBL" id="LN609528">
    <property type="protein sequence ID" value="CEF61808.1"/>
    <property type="molecule type" value="Genomic_DNA"/>
</dbReference>
<sequence length="332" mass="38638">MNGENSILKKICGKIQLVNEINNSLDSFYIVQWGDNTGSITLQSFNSLSNYINDVVIFEGKLACQYFSNRHQDNSNQMSNDQAAFIMNKVSQYKNYDNIHVDTPVITEIVSNTSNKSCENNQSNFISTSSLNQNNALEINSFSRKSSIHFDNEFNDYNNMDNDEEIPTLENTCSVFDNDFHNEFYYLMTAEKRSFNSEITNNNLHFNKTNNDFNLLKESDKSLSFAENFVEKNPKSSESWSSVAKQIEILTDCGNFINYQNNWFKYIKEDAEKIGDKINWEDLEIISEINYESKHYFVGYNKESKLMTLIETHQIPESQLYKVTDLQKLYKF</sequence>